<reference evidence="6 7" key="1">
    <citation type="submission" date="2016-08" db="EMBL/GenBank/DDBJ databases">
        <authorList>
            <person name="Seilhamer J.J."/>
        </authorList>
    </citation>
    <scope>NUCLEOTIDE SEQUENCE [LARGE SCALE GENOMIC DNA]</scope>
    <source>
        <strain evidence="6">ING2-E5A</strain>
    </source>
</reference>
<dbReference type="GO" id="GO:0046872">
    <property type="term" value="F:metal ion binding"/>
    <property type="evidence" value="ECO:0007669"/>
    <property type="project" value="UniProtKB-KW"/>
</dbReference>
<name>A0A1G4G676_9BACT</name>
<keyword evidence="7" id="KW-1185">Reference proteome</keyword>
<dbReference type="InterPro" id="IPR012938">
    <property type="entry name" value="Glc/Sorbosone_DH"/>
</dbReference>
<dbReference type="SUPFAM" id="SSF50952">
    <property type="entry name" value="Soluble quinoprotein glucose dehydrogenase"/>
    <property type="match status" value="1"/>
</dbReference>
<evidence type="ECO:0000256" key="1">
    <source>
        <dbReference type="ARBA" id="ARBA00022617"/>
    </source>
</evidence>
<evidence type="ECO:0000256" key="3">
    <source>
        <dbReference type="ARBA" id="ARBA00023004"/>
    </source>
</evidence>
<dbReference type="EMBL" id="LT608328">
    <property type="protein sequence ID" value="SCM56925.1"/>
    <property type="molecule type" value="Genomic_DNA"/>
</dbReference>
<dbReference type="PROSITE" id="PS51007">
    <property type="entry name" value="CYTC"/>
    <property type="match status" value="1"/>
</dbReference>
<dbReference type="GO" id="GO:0016491">
    <property type="term" value="F:oxidoreductase activity"/>
    <property type="evidence" value="ECO:0007669"/>
    <property type="project" value="UniProtKB-KW"/>
</dbReference>
<dbReference type="InterPro" id="IPR011042">
    <property type="entry name" value="6-blade_b-propeller_TolB-like"/>
</dbReference>
<dbReference type="GO" id="GO:0009055">
    <property type="term" value="F:electron transfer activity"/>
    <property type="evidence" value="ECO:0007669"/>
    <property type="project" value="InterPro"/>
</dbReference>
<dbReference type="PANTHER" id="PTHR19328:SF75">
    <property type="entry name" value="ALDOSE SUGAR DEHYDROGENASE YLII"/>
    <property type="match status" value="1"/>
</dbReference>
<evidence type="ECO:0000313" key="7">
    <source>
        <dbReference type="Proteomes" id="UP000178485"/>
    </source>
</evidence>
<keyword evidence="1 4" id="KW-0349">Heme</keyword>
<evidence type="ECO:0000256" key="4">
    <source>
        <dbReference type="PROSITE-ProRule" id="PRU00433"/>
    </source>
</evidence>
<dbReference type="Gene3D" id="2.120.10.30">
    <property type="entry name" value="TolB, C-terminal domain"/>
    <property type="match status" value="1"/>
</dbReference>
<dbReference type="InterPro" id="IPR036909">
    <property type="entry name" value="Cyt_c-like_dom_sf"/>
</dbReference>
<dbReference type="InterPro" id="IPR009056">
    <property type="entry name" value="Cyt_c-like_dom"/>
</dbReference>
<evidence type="ECO:0000259" key="5">
    <source>
        <dbReference type="PROSITE" id="PS51007"/>
    </source>
</evidence>
<dbReference type="KEGG" id="pmuc:ING2E5A_1105"/>
<dbReference type="SUPFAM" id="SSF46626">
    <property type="entry name" value="Cytochrome c"/>
    <property type="match status" value="1"/>
</dbReference>
<dbReference type="PANTHER" id="PTHR19328">
    <property type="entry name" value="HEDGEHOG-INTERACTING PROTEIN"/>
    <property type="match status" value="1"/>
</dbReference>
<dbReference type="Gene3D" id="1.10.760.10">
    <property type="entry name" value="Cytochrome c-like domain"/>
    <property type="match status" value="1"/>
</dbReference>
<dbReference type="Pfam" id="PF13442">
    <property type="entry name" value="Cytochrome_CBB3"/>
    <property type="match status" value="1"/>
</dbReference>
<dbReference type="Pfam" id="PF07995">
    <property type="entry name" value="GSDH"/>
    <property type="match status" value="1"/>
</dbReference>
<dbReference type="EC" id="1.1.5.-" evidence="6"/>
<dbReference type="Proteomes" id="UP000178485">
    <property type="component" value="Chromosome i"/>
</dbReference>
<feature type="domain" description="Cytochrome c" evidence="5">
    <location>
        <begin position="27"/>
        <end position="104"/>
    </location>
</feature>
<organism evidence="6 7">
    <name type="scientific">Petrimonas mucosa</name>
    <dbReference type="NCBI Taxonomy" id="1642646"/>
    <lineage>
        <taxon>Bacteria</taxon>
        <taxon>Pseudomonadati</taxon>
        <taxon>Bacteroidota</taxon>
        <taxon>Bacteroidia</taxon>
        <taxon>Bacteroidales</taxon>
        <taxon>Dysgonomonadaceae</taxon>
        <taxon>Petrimonas</taxon>
    </lineage>
</organism>
<dbReference type="RefSeq" id="WP_071136508.1">
    <property type="nucleotide sequence ID" value="NZ_LT608328.1"/>
</dbReference>
<protein>
    <submittedName>
        <fullName evidence="6">Soluble aldose sugar dehydrogenase YliI</fullName>
        <ecNumber evidence="6">1.1.5.-</ecNumber>
    </submittedName>
</protein>
<dbReference type="InterPro" id="IPR011041">
    <property type="entry name" value="Quinoprot_gluc/sorb_DH_b-prop"/>
</dbReference>
<evidence type="ECO:0000256" key="2">
    <source>
        <dbReference type="ARBA" id="ARBA00022723"/>
    </source>
</evidence>
<evidence type="ECO:0000313" key="6">
    <source>
        <dbReference type="EMBL" id="SCM56925.1"/>
    </source>
</evidence>
<keyword evidence="3 4" id="KW-0408">Iron</keyword>
<gene>
    <name evidence="6" type="primary">yliI1</name>
    <name evidence="6" type="ORF">ING2E5A_1105</name>
</gene>
<keyword evidence="6" id="KW-0560">Oxidoreductase</keyword>
<dbReference type="AlphaFoldDB" id="A0A1G4G676"/>
<dbReference type="STRING" id="1642646.ING2E5A_1105"/>
<sequence>MKRQHWFLLLGTVLILTQVIHSCKNWSQTSRPDDTASNYLTYCAGCHDDRLEKFAAKQWMDETGSASIERSIREGIPAIGMPAFANTFNDKEIKELADYVKQGIPSDRSLLKPAVTANGIIRSEAYNLVIDTVVTGLEVPWGLAFLPDGNLLISERKGRLHTFSQGKLSAPIEGLPPIMAFGQGGLLDLALHPEYDKNGWIYISYSALDTTSSEQIGSTGVMRARLKGNRLTDQQILFTGSPATDKGHHWGCKLAFDGKGYLFFGVGERGQHFDFPQRLDNTNGKIHRIHDDGRIPADNPFVETPGAIPSIYSYGHRNPQGTVVHPLTGEVWETEHGPMGGDELNLIKPGLNYGWPVISYGINYDGTILTELTEKEGMEQPVFQWTPSIAPCGMTVVTGNRFKRWENNLLVGSLRFDYVERMVLEGDKVIHTEKLVEGIGRVRNVVMSPDGLVYIGLEEPGMIVRLVPVE</sequence>
<keyword evidence="2 4" id="KW-0479">Metal-binding</keyword>
<proteinExistence type="predicted"/>
<dbReference type="GO" id="GO:0020037">
    <property type="term" value="F:heme binding"/>
    <property type="evidence" value="ECO:0007669"/>
    <property type="project" value="InterPro"/>
</dbReference>
<accession>A0A1G4G676</accession>